<dbReference type="Proteomes" id="UP001305928">
    <property type="component" value="Chromosome"/>
</dbReference>
<dbReference type="Gene3D" id="1.40.20.10">
    <property type="entry name" value="CHAD domain"/>
    <property type="match status" value="1"/>
</dbReference>
<keyword evidence="3" id="KW-1185">Reference proteome</keyword>
<dbReference type="InterPro" id="IPR007899">
    <property type="entry name" value="CHAD_dom"/>
</dbReference>
<dbReference type="PANTHER" id="PTHR39339">
    <property type="entry name" value="SLR1444 PROTEIN"/>
    <property type="match status" value="1"/>
</dbReference>
<evidence type="ECO:0000259" key="1">
    <source>
        <dbReference type="PROSITE" id="PS51708"/>
    </source>
</evidence>
<dbReference type="Pfam" id="PF05235">
    <property type="entry name" value="CHAD"/>
    <property type="match status" value="1"/>
</dbReference>
<dbReference type="PANTHER" id="PTHR39339:SF1">
    <property type="entry name" value="CHAD DOMAIN-CONTAINING PROTEIN"/>
    <property type="match status" value="1"/>
</dbReference>
<proteinExistence type="predicted"/>
<sequence>MSLVDAVVAHVLRIEVSLYHARARLEAGTDGEALHDLRIGLRRLRSLLKPLRDRDGVSVLETAAAAVGTLTSAARDLEVLAVELRRRGLHAAAGRREARLAGQYDEILGSPELERLFAGLDAWPADFRRAERDGELRRLDRLLDRRLDKQRRRLQDALASLQHDPHRIRLLVKRNRYAAEAYPHHAPISTGAKAALKAVQSALGAWHDRYQWCLRASREPDLRALRQPWQDEAVLALQRAESLMLVLQRTLAGEPRADSLSRTRL</sequence>
<dbReference type="RefSeq" id="WP_318645140.1">
    <property type="nucleotide sequence ID" value="NZ_CP137892.1"/>
</dbReference>
<organism evidence="2 3">
    <name type="scientific">Pseudomonas benzenivorans</name>
    <dbReference type="NCBI Taxonomy" id="556533"/>
    <lineage>
        <taxon>Bacteria</taxon>
        <taxon>Pseudomonadati</taxon>
        <taxon>Pseudomonadota</taxon>
        <taxon>Gammaproteobacteria</taxon>
        <taxon>Pseudomonadales</taxon>
        <taxon>Pseudomonadaceae</taxon>
        <taxon>Pseudomonas</taxon>
    </lineage>
</organism>
<evidence type="ECO:0000313" key="2">
    <source>
        <dbReference type="EMBL" id="WPC05955.1"/>
    </source>
</evidence>
<dbReference type="InterPro" id="IPR038186">
    <property type="entry name" value="CHAD_dom_sf"/>
</dbReference>
<dbReference type="SMART" id="SM00880">
    <property type="entry name" value="CHAD"/>
    <property type="match status" value="1"/>
</dbReference>
<feature type="domain" description="CHAD" evidence="1">
    <location>
        <begin position="1"/>
        <end position="263"/>
    </location>
</feature>
<reference evidence="2 3" key="1">
    <citation type="submission" date="2023-11" db="EMBL/GenBank/DDBJ databases">
        <title>Complete genome of Pseudomonas benzenivorans BA3361.</title>
        <authorList>
            <person name="Shin S.Y."/>
            <person name="Song J."/>
            <person name="Kang H."/>
        </authorList>
    </citation>
    <scope>NUCLEOTIDE SEQUENCE [LARGE SCALE GENOMIC DNA]</scope>
    <source>
        <strain evidence="2 3">HNIBRBA3361</strain>
    </source>
</reference>
<dbReference type="PROSITE" id="PS51708">
    <property type="entry name" value="CHAD"/>
    <property type="match status" value="1"/>
</dbReference>
<evidence type="ECO:0000313" key="3">
    <source>
        <dbReference type="Proteomes" id="UP001305928"/>
    </source>
</evidence>
<gene>
    <name evidence="2" type="ORF">SBP02_04170</name>
</gene>
<accession>A0ABZ0PXN3</accession>
<dbReference type="EMBL" id="CP137892">
    <property type="protein sequence ID" value="WPC05955.1"/>
    <property type="molecule type" value="Genomic_DNA"/>
</dbReference>
<name>A0ABZ0PXN3_9PSED</name>
<protein>
    <submittedName>
        <fullName evidence="2">CHAD domain-containing protein</fullName>
    </submittedName>
</protein>